<dbReference type="RefSeq" id="WP_307044303.1">
    <property type="nucleotide sequence ID" value="NZ_JAUSYA010000001.1"/>
</dbReference>
<evidence type="ECO:0000313" key="1">
    <source>
        <dbReference type="EMBL" id="MDQ0684836.1"/>
    </source>
</evidence>
<protein>
    <submittedName>
        <fullName evidence="1">Uncharacterized protein</fullName>
    </submittedName>
</protein>
<dbReference type="Pfam" id="PF19457">
    <property type="entry name" value="DUF5994"/>
    <property type="match status" value="1"/>
</dbReference>
<name>A0ABU0Q3T2_STRAH</name>
<evidence type="ECO:0000313" key="2">
    <source>
        <dbReference type="Proteomes" id="UP001243364"/>
    </source>
</evidence>
<dbReference type="InterPro" id="IPR046036">
    <property type="entry name" value="DUF5994"/>
</dbReference>
<accession>A0ABU0Q3T2</accession>
<dbReference type="EMBL" id="JAUSYA010000001">
    <property type="protein sequence ID" value="MDQ0684836.1"/>
    <property type="molecule type" value="Genomic_DNA"/>
</dbReference>
<dbReference type="Proteomes" id="UP001243364">
    <property type="component" value="Unassembled WGS sequence"/>
</dbReference>
<reference evidence="1 2" key="1">
    <citation type="submission" date="2023-07" db="EMBL/GenBank/DDBJ databases">
        <title>Comparative genomics of wheat-associated soil bacteria to identify genetic determinants of phenazine resistance.</title>
        <authorList>
            <person name="Mouncey N."/>
        </authorList>
    </citation>
    <scope>NUCLEOTIDE SEQUENCE [LARGE SCALE GENOMIC DNA]</scope>
    <source>
        <strain evidence="1 2">W4I19-2</strain>
    </source>
</reference>
<keyword evidence="2" id="KW-1185">Reference proteome</keyword>
<gene>
    <name evidence="1" type="ORF">QFZ56_003799</name>
</gene>
<sequence>MIPTTPLLPVRLLADTGREPVLPGTAVLRMETTPRRTGTFDGAWWPRSRDLGSQLSGLLAVLSARLGPLARVGLDAGAWDERPGQLIVDGRTVRIDWSAVSDDTMIVTRGDQDHFMFLVIPPQTAPSLARAAMAMAVRDDNDASAERILAATGVTPADRTPVLPGTAGW</sequence>
<comment type="caution">
    <text evidence="1">The sequence shown here is derived from an EMBL/GenBank/DDBJ whole genome shotgun (WGS) entry which is preliminary data.</text>
</comment>
<proteinExistence type="predicted"/>
<organism evidence="1 2">
    <name type="scientific">Streptomyces achromogenes</name>
    <dbReference type="NCBI Taxonomy" id="67255"/>
    <lineage>
        <taxon>Bacteria</taxon>
        <taxon>Bacillati</taxon>
        <taxon>Actinomycetota</taxon>
        <taxon>Actinomycetes</taxon>
        <taxon>Kitasatosporales</taxon>
        <taxon>Streptomycetaceae</taxon>
        <taxon>Streptomyces</taxon>
    </lineage>
</organism>